<proteinExistence type="predicted"/>
<dbReference type="Gene3D" id="3.10.180.10">
    <property type="entry name" value="2,3-Dihydroxybiphenyl 1,2-Dioxygenase, domain 1"/>
    <property type="match status" value="1"/>
</dbReference>
<sequence>MEMKNPVGWFEIYVDDIKRAQKFYETVFQLALTELLSPTPEEPLQMLAFPSDMKEFGCSGALVYMEGFKSGANSTIVYFSCADCKVEEDRVVGANGTIFKPKMAIGEYGFVSLVVDTEGNMIGLHSLK</sequence>
<dbReference type="CDD" id="cd07247">
    <property type="entry name" value="SgaA_N_like"/>
    <property type="match status" value="1"/>
</dbReference>
<evidence type="ECO:0000259" key="1">
    <source>
        <dbReference type="Pfam" id="PF22677"/>
    </source>
</evidence>
<dbReference type="InterPro" id="IPR053863">
    <property type="entry name" value="Glyoxy/Ble-like_N"/>
</dbReference>
<dbReference type="AlphaFoldDB" id="A0A1G9IAR7"/>
<evidence type="ECO:0000313" key="2">
    <source>
        <dbReference type="EMBL" id="SDL22145.1"/>
    </source>
</evidence>
<dbReference type="SUPFAM" id="SSF54593">
    <property type="entry name" value="Glyoxalase/Bleomycin resistance protein/Dihydroxybiphenyl dioxygenase"/>
    <property type="match status" value="1"/>
</dbReference>
<dbReference type="EMBL" id="FNGV01000001">
    <property type="protein sequence ID" value="SDL22145.1"/>
    <property type="molecule type" value="Genomic_DNA"/>
</dbReference>
<dbReference type="Proteomes" id="UP000199440">
    <property type="component" value="Unassembled WGS sequence"/>
</dbReference>
<accession>A0A1G9IAR7</accession>
<dbReference type="PANTHER" id="PTHR33993:SF2">
    <property type="entry name" value="VOC DOMAIN-CONTAINING PROTEIN"/>
    <property type="match status" value="1"/>
</dbReference>
<dbReference type="PANTHER" id="PTHR33993">
    <property type="entry name" value="GLYOXALASE-RELATED"/>
    <property type="match status" value="1"/>
</dbReference>
<organism evidence="2 3">
    <name type="scientific">Kriegella aquimaris</name>
    <dbReference type="NCBI Taxonomy" id="192904"/>
    <lineage>
        <taxon>Bacteria</taxon>
        <taxon>Pseudomonadati</taxon>
        <taxon>Bacteroidota</taxon>
        <taxon>Flavobacteriia</taxon>
        <taxon>Flavobacteriales</taxon>
        <taxon>Flavobacteriaceae</taxon>
        <taxon>Kriegella</taxon>
    </lineage>
</organism>
<dbReference type="InterPro" id="IPR052164">
    <property type="entry name" value="Anthracycline_SecMetBiosynth"/>
</dbReference>
<name>A0A1G9IAR7_9FLAO</name>
<feature type="domain" description="Glyoxalase/Bleomycin resistance-like N-terminal" evidence="1">
    <location>
        <begin position="9"/>
        <end position="28"/>
    </location>
</feature>
<keyword evidence="3" id="KW-1185">Reference proteome</keyword>
<dbReference type="Pfam" id="PF22677">
    <property type="entry name" value="Ble-like_N"/>
    <property type="match status" value="1"/>
</dbReference>
<protein>
    <recommendedName>
        <fullName evidence="1">Glyoxalase/Bleomycin resistance-like N-terminal domain-containing protein</fullName>
    </recommendedName>
</protein>
<dbReference type="InterPro" id="IPR029068">
    <property type="entry name" value="Glyas_Bleomycin-R_OHBP_Dase"/>
</dbReference>
<reference evidence="2 3" key="1">
    <citation type="submission" date="2016-10" db="EMBL/GenBank/DDBJ databases">
        <authorList>
            <person name="de Groot N.N."/>
        </authorList>
    </citation>
    <scope>NUCLEOTIDE SEQUENCE [LARGE SCALE GENOMIC DNA]</scope>
    <source>
        <strain evidence="2 3">DSM 19886</strain>
    </source>
</reference>
<dbReference type="STRING" id="192904.SAMN04488514_10156"/>
<evidence type="ECO:0000313" key="3">
    <source>
        <dbReference type="Proteomes" id="UP000199440"/>
    </source>
</evidence>
<gene>
    <name evidence="2" type="ORF">SAMN04488514_10156</name>
</gene>